<feature type="domain" description="RNase H type-1" evidence="1">
    <location>
        <begin position="206"/>
        <end position="277"/>
    </location>
</feature>
<evidence type="ECO:0000259" key="1">
    <source>
        <dbReference type="Pfam" id="PF13456"/>
    </source>
</evidence>
<comment type="caution">
    <text evidence="3">The sequence shown here is derived from an EMBL/GenBank/DDBJ whole genome shotgun (WGS) entry which is preliminary data.</text>
</comment>
<dbReference type="SUPFAM" id="SSF53098">
    <property type="entry name" value="Ribonuclease H-like"/>
    <property type="match status" value="1"/>
</dbReference>
<accession>A0AAE0E2J8</accession>
<dbReference type="GO" id="GO:0003676">
    <property type="term" value="F:nucleic acid binding"/>
    <property type="evidence" value="ECO:0007669"/>
    <property type="project" value="InterPro"/>
</dbReference>
<dbReference type="PANTHER" id="PTHR33116">
    <property type="entry name" value="REVERSE TRANSCRIPTASE ZINC-BINDING DOMAIN-CONTAINING PROTEIN-RELATED-RELATED"/>
    <property type="match status" value="1"/>
</dbReference>
<dbReference type="EMBL" id="JANJYJ010000006">
    <property type="protein sequence ID" value="KAK3204926.1"/>
    <property type="molecule type" value="Genomic_DNA"/>
</dbReference>
<evidence type="ECO:0000259" key="2">
    <source>
        <dbReference type="Pfam" id="PF13966"/>
    </source>
</evidence>
<keyword evidence="4" id="KW-1185">Reference proteome</keyword>
<dbReference type="AlphaFoldDB" id="A0AAE0E2J8"/>
<organism evidence="3 4">
    <name type="scientific">Dipteronia sinensis</name>
    <dbReference type="NCBI Taxonomy" id="43782"/>
    <lineage>
        <taxon>Eukaryota</taxon>
        <taxon>Viridiplantae</taxon>
        <taxon>Streptophyta</taxon>
        <taxon>Embryophyta</taxon>
        <taxon>Tracheophyta</taxon>
        <taxon>Spermatophyta</taxon>
        <taxon>Magnoliopsida</taxon>
        <taxon>eudicotyledons</taxon>
        <taxon>Gunneridae</taxon>
        <taxon>Pentapetalae</taxon>
        <taxon>rosids</taxon>
        <taxon>malvids</taxon>
        <taxon>Sapindales</taxon>
        <taxon>Sapindaceae</taxon>
        <taxon>Hippocastanoideae</taxon>
        <taxon>Acereae</taxon>
        <taxon>Dipteronia</taxon>
    </lineage>
</organism>
<dbReference type="InterPro" id="IPR026960">
    <property type="entry name" value="RVT-Znf"/>
</dbReference>
<dbReference type="PANTHER" id="PTHR33116:SF78">
    <property type="entry name" value="OS12G0587133 PROTEIN"/>
    <property type="match status" value="1"/>
</dbReference>
<gene>
    <name evidence="3" type="ORF">Dsin_018972</name>
</gene>
<evidence type="ECO:0000313" key="4">
    <source>
        <dbReference type="Proteomes" id="UP001281410"/>
    </source>
</evidence>
<evidence type="ECO:0008006" key="5">
    <source>
        <dbReference type="Google" id="ProtNLM"/>
    </source>
</evidence>
<protein>
    <recommendedName>
        <fullName evidence="5">Reverse transcriptase zinc-binding domain-containing protein</fullName>
    </recommendedName>
</protein>
<dbReference type="Pfam" id="PF13966">
    <property type="entry name" value="zf-RVT"/>
    <property type="match status" value="1"/>
</dbReference>
<dbReference type="Proteomes" id="UP001281410">
    <property type="component" value="Unassembled WGS sequence"/>
</dbReference>
<sequence>MLMTLSSFVDASPHNLQVILDAFALYGSLSLSGQRVNWEKSSIFFGKGISGSRITNFLSMSRMRKGGVSMTYLGVPIFIGEPKRRWLIPWADKIQSKLESWKGFCLSMAGLRIVVVVNRARFFTQDHRPRTWSSIFWGKQIWASFIPPSRSVLIWRLFHGKIPTNIALRARGYISPSRCRFCCAAEEDLKHLFLDCLFVRGLWDAVSSTFGWFFCTYRGFVKGCFAIPLGVCFAFEAELAAAVHTIDCAWTFGWWRLWLESDSTFVVDTLRSRSRKIKHTDFFFFPPSLEVLLGGRLFFFLFPPLEVSLGGSSSSLHWRSCLEVCPSSSSLHWKSCLVVLLHPSIGGLAWRSALLLFPPLEVLLGGSSSSLHWRSCLEVSYSSSSSDPSIGGLAWWFFFFPPLEVLLGRRRSIKGLAWRSASNNIFF</sequence>
<reference evidence="3" key="1">
    <citation type="journal article" date="2023" name="Plant J.">
        <title>Genome sequences and population genomics provide insights into the demographic history, inbreeding, and mutation load of two 'living fossil' tree species of Dipteronia.</title>
        <authorList>
            <person name="Feng Y."/>
            <person name="Comes H.P."/>
            <person name="Chen J."/>
            <person name="Zhu S."/>
            <person name="Lu R."/>
            <person name="Zhang X."/>
            <person name="Li P."/>
            <person name="Qiu J."/>
            <person name="Olsen K.M."/>
            <person name="Qiu Y."/>
        </authorList>
    </citation>
    <scope>NUCLEOTIDE SEQUENCE</scope>
    <source>
        <strain evidence="3">NBL</strain>
    </source>
</reference>
<dbReference type="Pfam" id="PF13456">
    <property type="entry name" value="RVT_3"/>
    <property type="match status" value="1"/>
</dbReference>
<feature type="domain" description="Reverse transcriptase zinc-binding" evidence="2">
    <location>
        <begin position="134"/>
        <end position="203"/>
    </location>
</feature>
<proteinExistence type="predicted"/>
<name>A0AAE0E2J8_9ROSI</name>
<dbReference type="InterPro" id="IPR012337">
    <property type="entry name" value="RNaseH-like_sf"/>
</dbReference>
<dbReference type="InterPro" id="IPR002156">
    <property type="entry name" value="RNaseH_domain"/>
</dbReference>
<evidence type="ECO:0000313" key="3">
    <source>
        <dbReference type="EMBL" id="KAK3204926.1"/>
    </source>
</evidence>
<dbReference type="GO" id="GO:0004523">
    <property type="term" value="F:RNA-DNA hybrid ribonuclease activity"/>
    <property type="evidence" value="ECO:0007669"/>
    <property type="project" value="InterPro"/>
</dbReference>